<organism evidence="2 3">
    <name type="scientific">Aspergillus sydowii CBS 593.65</name>
    <dbReference type="NCBI Taxonomy" id="1036612"/>
    <lineage>
        <taxon>Eukaryota</taxon>
        <taxon>Fungi</taxon>
        <taxon>Dikarya</taxon>
        <taxon>Ascomycota</taxon>
        <taxon>Pezizomycotina</taxon>
        <taxon>Eurotiomycetes</taxon>
        <taxon>Eurotiomycetidae</taxon>
        <taxon>Eurotiales</taxon>
        <taxon>Aspergillaceae</taxon>
        <taxon>Aspergillus</taxon>
        <taxon>Aspergillus subgen. Nidulantes</taxon>
    </lineage>
</organism>
<reference evidence="3" key="1">
    <citation type="journal article" date="2017" name="Genome Biol.">
        <title>Comparative genomics reveals high biological diversity and specific adaptations in the industrially and medically important fungal genus Aspergillus.</title>
        <authorList>
            <person name="de Vries R.P."/>
            <person name="Riley R."/>
            <person name="Wiebenga A."/>
            <person name="Aguilar-Osorio G."/>
            <person name="Amillis S."/>
            <person name="Uchima C.A."/>
            <person name="Anderluh G."/>
            <person name="Asadollahi M."/>
            <person name="Askin M."/>
            <person name="Barry K."/>
            <person name="Battaglia E."/>
            <person name="Bayram O."/>
            <person name="Benocci T."/>
            <person name="Braus-Stromeyer S.A."/>
            <person name="Caldana C."/>
            <person name="Canovas D."/>
            <person name="Cerqueira G.C."/>
            <person name="Chen F."/>
            <person name="Chen W."/>
            <person name="Choi C."/>
            <person name="Clum A."/>
            <person name="Dos Santos R.A."/>
            <person name="Damasio A.R."/>
            <person name="Diallinas G."/>
            <person name="Emri T."/>
            <person name="Fekete E."/>
            <person name="Flipphi M."/>
            <person name="Freyberg S."/>
            <person name="Gallo A."/>
            <person name="Gournas C."/>
            <person name="Habgood R."/>
            <person name="Hainaut M."/>
            <person name="Harispe M.L."/>
            <person name="Henrissat B."/>
            <person name="Hilden K.S."/>
            <person name="Hope R."/>
            <person name="Hossain A."/>
            <person name="Karabika E."/>
            <person name="Karaffa L."/>
            <person name="Karanyi Z."/>
            <person name="Krasevec N."/>
            <person name="Kuo A."/>
            <person name="Kusch H."/>
            <person name="LaButti K."/>
            <person name="Lagendijk E.L."/>
            <person name="Lapidus A."/>
            <person name="Levasseur A."/>
            <person name="Lindquist E."/>
            <person name="Lipzen A."/>
            <person name="Logrieco A.F."/>
            <person name="MacCabe A."/>
            <person name="Maekelae M.R."/>
            <person name="Malavazi I."/>
            <person name="Melin P."/>
            <person name="Meyer V."/>
            <person name="Mielnichuk N."/>
            <person name="Miskei M."/>
            <person name="Molnar A.P."/>
            <person name="Mule G."/>
            <person name="Ngan C.Y."/>
            <person name="Orejas M."/>
            <person name="Orosz E."/>
            <person name="Ouedraogo J.P."/>
            <person name="Overkamp K.M."/>
            <person name="Park H.-S."/>
            <person name="Perrone G."/>
            <person name="Piumi F."/>
            <person name="Punt P.J."/>
            <person name="Ram A.F."/>
            <person name="Ramon A."/>
            <person name="Rauscher S."/>
            <person name="Record E."/>
            <person name="Riano-Pachon D.M."/>
            <person name="Robert V."/>
            <person name="Roehrig J."/>
            <person name="Ruller R."/>
            <person name="Salamov A."/>
            <person name="Salih N.S."/>
            <person name="Samson R.A."/>
            <person name="Sandor E."/>
            <person name="Sanguinetti M."/>
            <person name="Schuetze T."/>
            <person name="Sepcic K."/>
            <person name="Shelest E."/>
            <person name="Sherlock G."/>
            <person name="Sophianopoulou V."/>
            <person name="Squina F.M."/>
            <person name="Sun H."/>
            <person name="Susca A."/>
            <person name="Todd R.B."/>
            <person name="Tsang A."/>
            <person name="Unkles S.E."/>
            <person name="van de Wiele N."/>
            <person name="van Rossen-Uffink D."/>
            <person name="Oliveira J.V."/>
            <person name="Vesth T.C."/>
            <person name="Visser J."/>
            <person name="Yu J.-H."/>
            <person name="Zhou M."/>
            <person name="Andersen M.R."/>
            <person name="Archer D.B."/>
            <person name="Baker S.E."/>
            <person name="Benoit I."/>
            <person name="Brakhage A.A."/>
            <person name="Braus G.H."/>
            <person name="Fischer R."/>
            <person name="Frisvad J.C."/>
            <person name="Goldman G.H."/>
            <person name="Houbraken J."/>
            <person name="Oakley B."/>
            <person name="Pocsi I."/>
            <person name="Scazzocchio C."/>
            <person name="Seiboth B."/>
            <person name="vanKuyk P.A."/>
            <person name="Wortman J."/>
            <person name="Dyer P.S."/>
            <person name="Grigoriev I.V."/>
        </authorList>
    </citation>
    <scope>NUCLEOTIDE SEQUENCE [LARGE SCALE GENOMIC DNA]</scope>
    <source>
        <strain evidence="3">CBS 593.65</strain>
    </source>
</reference>
<dbReference type="EMBL" id="KV878582">
    <property type="protein sequence ID" value="OJJ64586.1"/>
    <property type="molecule type" value="Genomic_DNA"/>
</dbReference>
<dbReference type="Proteomes" id="UP000184356">
    <property type="component" value="Unassembled WGS sequence"/>
</dbReference>
<proteinExistence type="predicted"/>
<dbReference type="RefSeq" id="XP_040708392.1">
    <property type="nucleotide sequence ID" value="XM_040850273.1"/>
</dbReference>
<dbReference type="VEuPathDB" id="FungiDB:ASPSYDRAFT_64235"/>
<dbReference type="InterPro" id="IPR051531">
    <property type="entry name" value="N-acetyltransferase"/>
</dbReference>
<dbReference type="AlphaFoldDB" id="A0A1L9TYS1"/>
<dbReference type="OrthoDB" id="630895at2759"/>
<protein>
    <recommendedName>
        <fullName evidence="1">N-acetyltransferase domain-containing protein</fullName>
    </recommendedName>
</protein>
<dbReference type="SUPFAM" id="SSF55729">
    <property type="entry name" value="Acyl-CoA N-acyltransferases (Nat)"/>
    <property type="match status" value="1"/>
</dbReference>
<dbReference type="PROSITE" id="PS51186">
    <property type="entry name" value="GNAT"/>
    <property type="match status" value="1"/>
</dbReference>
<dbReference type="InterPro" id="IPR000182">
    <property type="entry name" value="GNAT_dom"/>
</dbReference>
<sequence length="209" mass="23491">MTQSRASLPFPKQETAVILPEPSGFKELHTERLILRLFRPGNDEDAAHLFRTRGRQDVMVWLRSKAPDSSPSDTKQWMHNKVFLTPDGSGAVGNRLFYFLVFRKDSTKPALKECIGAVGIGSIDPAPALGYMFHPDAWGKGYATEAARAAVEAWWELPRAWHYSGEKLYSAAKVANMGSLRVLEKVGFDVYEYGHVSEKLAFMSMQRPQ</sequence>
<evidence type="ECO:0000313" key="2">
    <source>
        <dbReference type="EMBL" id="OJJ64586.1"/>
    </source>
</evidence>
<keyword evidence="3" id="KW-1185">Reference proteome</keyword>
<dbReference type="Pfam" id="PF13302">
    <property type="entry name" value="Acetyltransf_3"/>
    <property type="match status" value="1"/>
</dbReference>
<evidence type="ECO:0000313" key="3">
    <source>
        <dbReference type="Proteomes" id="UP000184356"/>
    </source>
</evidence>
<evidence type="ECO:0000259" key="1">
    <source>
        <dbReference type="PROSITE" id="PS51186"/>
    </source>
</evidence>
<dbReference type="InterPro" id="IPR016181">
    <property type="entry name" value="Acyl_CoA_acyltransferase"/>
</dbReference>
<dbReference type="Gene3D" id="3.40.630.30">
    <property type="match status" value="1"/>
</dbReference>
<dbReference type="GO" id="GO:0016747">
    <property type="term" value="F:acyltransferase activity, transferring groups other than amino-acyl groups"/>
    <property type="evidence" value="ECO:0007669"/>
    <property type="project" value="InterPro"/>
</dbReference>
<dbReference type="PANTHER" id="PTHR43792:SF1">
    <property type="entry name" value="N-ACETYLTRANSFERASE DOMAIN-CONTAINING PROTEIN"/>
    <property type="match status" value="1"/>
</dbReference>
<dbReference type="PANTHER" id="PTHR43792">
    <property type="entry name" value="GNAT FAMILY, PUTATIVE (AFU_ORTHOLOGUE AFUA_3G00765)-RELATED-RELATED"/>
    <property type="match status" value="1"/>
</dbReference>
<dbReference type="GeneID" id="63766346"/>
<name>A0A1L9TYS1_9EURO</name>
<gene>
    <name evidence="2" type="ORF">ASPSYDRAFT_64235</name>
</gene>
<feature type="domain" description="N-acetyltransferase" evidence="1">
    <location>
        <begin position="33"/>
        <end position="209"/>
    </location>
</feature>
<accession>A0A1L9TYS1</accession>